<keyword evidence="7" id="KW-1185">Reference proteome</keyword>
<keyword evidence="6" id="KW-0032">Aminotransferase</keyword>
<comment type="similarity">
    <text evidence="2 5">Belongs to the DegT/DnrJ/EryC1 family.</text>
</comment>
<dbReference type="Proteomes" id="UP000315010">
    <property type="component" value="Unassembled WGS sequence"/>
</dbReference>
<keyword evidence="6" id="KW-0808">Transferase</keyword>
<dbReference type="InterPro" id="IPR000653">
    <property type="entry name" value="DegT/StrS_aminotransferase"/>
</dbReference>
<dbReference type="SUPFAM" id="SSF53383">
    <property type="entry name" value="PLP-dependent transferases"/>
    <property type="match status" value="1"/>
</dbReference>
<proteinExistence type="inferred from homology"/>
<dbReference type="GO" id="GO:0000271">
    <property type="term" value="P:polysaccharide biosynthetic process"/>
    <property type="evidence" value="ECO:0007669"/>
    <property type="project" value="TreeGrafter"/>
</dbReference>
<dbReference type="RefSeq" id="WP_146394452.1">
    <property type="nucleotide sequence ID" value="NZ_SJPJ01000001.1"/>
</dbReference>
<evidence type="ECO:0000256" key="1">
    <source>
        <dbReference type="ARBA" id="ARBA00022898"/>
    </source>
</evidence>
<dbReference type="EMBL" id="SJPJ01000001">
    <property type="protein sequence ID" value="TWT79178.1"/>
    <property type="molecule type" value="Genomic_DNA"/>
</dbReference>
<dbReference type="PANTHER" id="PTHR30244:SF36">
    <property type="entry name" value="3-OXO-GLUCOSE-6-PHOSPHATE:GLUTAMATE AMINOTRANSFERASE"/>
    <property type="match status" value="1"/>
</dbReference>
<dbReference type="Gene3D" id="3.90.1150.10">
    <property type="entry name" value="Aspartate Aminotransferase, domain 1"/>
    <property type="match status" value="1"/>
</dbReference>
<dbReference type="OrthoDB" id="9810913at2"/>
<evidence type="ECO:0000313" key="7">
    <source>
        <dbReference type="Proteomes" id="UP000315010"/>
    </source>
</evidence>
<dbReference type="InterPro" id="IPR015422">
    <property type="entry name" value="PyrdxlP-dep_Trfase_small"/>
</dbReference>
<evidence type="ECO:0000256" key="4">
    <source>
        <dbReference type="PIRSR" id="PIRSR000390-2"/>
    </source>
</evidence>
<keyword evidence="1 4" id="KW-0663">Pyridoxal phosphate</keyword>
<protein>
    <submittedName>
        <fullName evidence="6">Aminotransferase</fullName>
        <ecNumber evidence="6">2.6.1.98</ecNumber>
    </submittedName>
</protein>
<evidence type="ECO:0000256" key="2">
    <source>
        <dbReference type="ARBA" id="ARBA00037999"/>
    </source>
</evidence>
<dbReference type="PIRSF" id="PIRSF000390">
    <property type="entry name" value="PLP_StrS"/>
    <property type="match status" value="1"/>
</dbReference>
<dbReference type="InterPro" id="IPR015424">
    <property type="entry name" value="PyrdxlP-dep_Trfase"/>
</dbReference>
<evidence type="ECO:0000313" key="6">
    <source>
        <dbReference type="EMBL" id="TWT79178.1"/>
    </source>
</evidence>
<sequence>MADANRGVPLLDVNRDNRPLRDEFIEALTEVVDSGRFLFGPDVTSLESEIAGYCQVDNAIGCASGSDALLLPLMALGIGPGDEVIVPSFTFFASVSCITRLGATPVFVDICPDTFNIDPEGIREAITDRTRAIIPVHLFGQCAQIDRICQIAGDRDIPVIEDAAQAIGAAYHSRPAGSWGSVGCFSFYPTKNLGGMGDGGMMTTNDAGTADRLRLFAGHGMRPRYYHQVVGINSRLDTFQAAVLRVKLRRLSDAVQDRQTNADRYSRLLTESKLVASDQVILPPLDPNAFHVWNQYAIRIGDGRRDALRAHLSEHGIGSEIYYPVPMHQQECFEYLNVDRDTMVETERASMEVLNLPIFPSLSEDEQHRVVECIGKFYAAGAKSAAA</sequence>
<organism evidence="6 7">
    <name type="scientific">Novipirellula herctigrandis</name>
    <dbReference type="NCBI Taxonomy" id="2527986"/>
    <lineage>
        <taxon>Bacteria</taxon>
        <taxon>Pseudomonadati</taxon>
        <taxon>Planctomycetota</taxon>
        <taxon>Planctomycetia</taxon>
        <taxon>Pirellulales</taxon>
        <taxon>Pirellulaceae</taxon>
        <taxon>Novipirellula</taxon>
    </lineage>
</organism>
<dbReference type="Pfam" id="PF01041">
    <property type="entry name" value="DegT_DnrJ_EryC1"/>
    <property type="match status" value="1"/>
</dbReference>
<dbReference type="CDD" id="cd00616">
    <property type="entry name" value="AHBA_syn"/>
    <property type="match status" value="1"/>
</dbReference>
<dbReference type="EC" id="2.6.1.98" evidence="6"/>
<dbReference type="GO" id="GO:0008483">
    <property type="term" value="F:transaminase activity"/>
    <property type="evidence" value="ECO:0007669"/>
    <property type="project" value="UniProtKB-KW"/>
</dbReference>
<name>A0A5C5YVX9_9BACT</name>
<gene>
    <name evidence="6" type="ORF">CA13_05760</name>
</gene>
<dbReference type="InterPro" id="IPR015421">
    <property type="entry name" value="PyrdxlP-dep_Trfase_major"/>
</dbReference>
<evidence type="ECO:0000256" key="5">
    <source>
        <dbReference type="RuleBase" id="RU004508"/>
    </source>
</evidence>
<evidence type="ECO:0000256" key="3">
    <source>
        <dbReference type="PIRSR" id="PIRSR000390-1"/>
    </source>
</evidence>
<feature type="modified residue" description="N6-(pyridoxal phosphate)lysine" evidence="4">
    <location>
        <position position="191"/>
    </location>
</feature>
<dbReference type="FunFam" id="3.40.640.10:FF:000089">
    <property type="entry name" value="Aminotransferase, DegT/DnrJ/EryC1/StrS family"/>
    <property type="match status" value="1"/>
</dbReference>
<dbReference type="GO" id="GO:0030170">
    <property type="term" value="F:pyridoxal phosphate binding"/>
    <property type="evidence" value="ECO:0007669"/>
    <property type="project" value="TreeGrafter"/>
</dbReference>
<reference evidence="6 7" key="1">
    <citation type="submission" date="2019-02" db="EMBL/GenBank/DDBJ databases">
        <title>Deep-cultivation of Planctomycetes and their phenomic and genomic characterization uncovers novel biology.</title>
        <authorList>
            <person name="Wiegand S."/>
            <person name="Jogler M."/>
            <person name="Boedeker C."/>
            <person name="Pinto D."/>
            <person name="Vollmers J."/>
            <person name="Rivas-Marin E."/>
            <person name="Kohn T."/>
            <person name="Peeters S.H."/>
            <person name="Heuer A."/>
            <person name="Rast P."/>
            <person name="Oberbeckmann S."/>
            <person name="Bunk B."/>
            <person name="Jeske O."/>
            <person name="Meyerdierks A."/>
            <person name="Storesund J.E."/>
            <person name="Kallscheuer N."/>
            <person name="Luecker S."/>
            <person name="Lage O.M."/>
            <person name="Pohl T."/>
            <person name="Merkel B.J."/>
            <person name="Hornburger P."/>
            <person name="Mueller R.-W."/>
            <person name="Bruemmer F."/>
            <person name="Labrenz M."/>
            <person name="Spormann A.M."/>
            <person name="Op Den Camp H."/>
            <person name="Overmann J."/>
            <person name="Amann R."/>
            <person name="Jetten M.S.M."/>
            <person name="Mascher T."/>
            <person name="Medema M.H."/>
            <person name="Devos D.P."/>
            <person name="Kaster A.-K."/>
            <person name="Ovreas L."/>
            <person name="Rohde M."/>
            <person name="Galperin M.Y."/>
            <person name="Jogler C."/>
        </authorList>
    </citation>
    <scope>NUCLEOTIDE SEQUENCE [LARGE SCALE GENOMIC DNA]</scope>
    <source>
        <strain evidence="6 7">CA13</strain>
    </source>
</reference>
<accession>A0A5C5YVX9</accession>
<dbReference type="Gene3D" id="3.40.640.10">
    <property type="entry name" value="Type I PLP-dependent aspartate aminotransferase-like (Major domain)"/>
    <property type="match status" value="1"/>
</dbReference>
<comment type="caution">
    <text evidence="6">The sequence shown here is derived from an EMBL/GenBank/DDBJ whole genome shotgun (WGS) entry which is preliminary data.</text>
</comment>
<dbReference type="PANTHER" id="PTHR30244">
    <property type="entry name" value="TRANSAMINASE"/>
    <property type="match status" value="1"/>
</dbReference>
<feature type="active site" description="Proton acceptor" evidence="3">
    <location>
        <position position="191"/>
    </location>
</feature>
<dbReference type="AlphaFoldDB" id="A0A5C5YVX9"/>